<dbReference type="InterPro" id="IPR050317">
    <property type="entry name" value="Plant_Fungal_Acyltransferase"/>
</dbReference>
<dbReference type="AlphaFoldDB" id="A0A5D2CCE9"/>
<keyword evidence="3" id="KW-0012">Acyltransferase</keyword>
<keyword evidence="5" id="KW-1185">Reference proteome</keyword>
<dbReference type="PANTHER" id="PTHR31642">
    <property type="entry name" value="TRICHOTHECENE 3-O-ACETYLTRANSFERASE"/>
    <property type="match status" value="1"/>
</dbReference>
<organism evidence="4 5">
    <name type="scientific">Gossypium darwinii</name>
    <name type="common">Darwin's cotton</name>
    <name type="synonym">Gossypium barbadense var. darwinii</name>
    <dbReference type="NCBI Taxonomy" id="34276"/>
    <lineage>
        <taxon>Eukaryota</taxon>
        <taxon>Viridiplantae</taxon>
        <taxon>Streptophyta</taxon>
        <taxon>Embryophyta</taxon>
        <taxon>Tracheophyta</taxon>
        <taxon>Spermatophyta</taxon>
        <taxon>Magnoliopsida</taxon>
        <taxon>eudicotyledons</taxon>
        <taxon>Gunneridae</taxon>
        <taxon>Pentapetalae</taxon>
        <taxon>rosids</taxon>
        <taxon>malvids</taxon>
        <taxon>Malvales</taxon>
        <taxon>Malvaceae</taxon>
        <taxon>Malvoideae</taxon>
        <taxon>Gossypium</taxon>
    </lineage>
</organism>
<comment type="similarity">
    <text evidence="1">Belongs to the plant acyltransferase family.</text>
</comment>
<dbReference type="EMBL" id="CM017705">
    <property type="protein sequence ID" value="TYG67201.1"/>
    <property type="molecule type" value="Genomic_DNA"/>
</dbReference>
<dbReference type="Proteomes" id="UP000323506">
    <property type="component" value="Chromosome D05"/>
</dbReference>
<dbReference type="Pfam" id="PF02458">
    <property type="entry name" value="Transferase"/>
    <property type="match status" value="1"/>
</dbReference>
<name>A0A5D2CCE9_GOSDA</name>
<protein>
    <recommendedName>
        <fullName evidence="6">Shikimate O-hydroxycinnamoyltransferase</fullName>
    </recommendedName>
</protein>
<sequence length="467" mass="52408">MFKCRQIVVVEKSSIECSAYKNLQRIFFGREIRDMEITIKESSMVYPAEETPKHRLWSSNLELLMTLHHVPTVYFFRPNGSSNFFDTRVLKEALSKVLVPFYPMAGRLGRDENGRIEIVCNGKGALFLEAETDYVIDDLIGNTMINSSELWRLVPKVDYFADISSYPLILVQVTRFKCGGVGFGIGIQHTLADGPTSVHFINSLAEIARGLPLSTRPCIDRSLLRARVPPTPTFHHVEYDPPLSMAATKGPRSDPETTVSVFKLTRDQLNTLKAKANKNSDGGVYSTYNSLAAHIWRCVNKARCLLDDQATKLYIPIDGRSRLRPSLPPGYLGNVIFMSATIASHGDIQSESFSDTAKRIQNILSRTDDEYLKSAIDYMEKEPNIKAPVRGARGFQCPNLSINSWMWLPLYDADFGWGRPIWLGPAKVSQDGKTYILPSPANDGSLSVMSCLDTSHMKIFGQLFYEL</sequence>
<dbReference type="GO" id="GO:0016747">
    <property type="term" value="F:acyltransferase activity, transferring groups other than amino-acyl groups"/>
    <property type="evidence" value="ECO:0007669"/>
    <property type="project" value="UniProtKB-ARBA"/>
</dbReference>
<dbReference type="Gene3D" id="3.30.559.10">
    <property type="entry name" value="Chloramphenicol acetyltransferase-like domain"/>
    <property type="match status" value="2"/>
</dbReference>
<keyword evidence="2" id="KW-0808">Transferase</keyword>
<accession>A0A5D2CCE9</accession>
<evidence type="ECO:0000256" key="2">
    <source>
        <dbReference type="ARBA" id="ARBA00022679"/>
    </source>
</evidence>
<evidence type="ECO:0000313" key="4">
    <source>
        <dbReference type="EMBL" id="TYG67201.1"/>
    </source>
</evidence>
<dbReference type="PANTHER" id="PTHR31642:SF194">
    <property type="entry name" value="SHIKIMATE O-HYDROXYCINNAMOYLTRANSFERASE-LIKE"/>
    <property type="match status" value="1"/>
</dbReference>
<evidence type="ECO:0000256" key="1">
    <source>
        <dbReference type="ARBA" id="ARBA00009861"/>
    </source>
</evidence>
<gene>
    <name evidence="4" type="ORF">ES288_D05G059300v1</name>
</gene>
<evidence type="ECO:0000256" key="3">
    <source>
        <dbReference type="ARBA" id="ARBA00023315"/>
    </source>
</evidence>
<dbReference type="InterPro" id="IPR023213">
    <property type="entry name" value="CAT-like_dom_sf"/>
</dbReference>
<proteinExistence type="inferred from homology"/>
<dbReference type="FunFam" id="3.30.559.10:FF:000008">
    <property type="entry name" value="Tryptamine hydroxycinnamoyl transferase"/>
    <property type="match status" value="1"/>
</dbReference>
<dbReference type="FunFam" id="3.30.559.10:FF:000015">
    <property type="entry name" value="Spermidine hydroxycinnamoyl transferase"/>
    <property type="match status" value="1"/>
</dbReference>
<evidence type="ECO:0000313" key="5">
    <source>
        <dbReference type="Proteomes" id="UP000323506"/>
    </source>
</evidence>
<evidence type="ECO:0008006" key="6">
    <source>
        <dbReference type="Google" id="ProtNLM"/>
    </source>
</evidence>
<reference evidence="4 5" key="1">
    <citation type="submission" date="2019-06" db="EMBL/GenBank/DDBJ databases">
        <title>WGS assembly of Gossypium darwinii.</title>
        <authorList>
            <person name="Chen Z.J."/>
            <person name="Sreedasyam A."/>
            <person name="Ando A."/>
            <person name="Song Q."/>
            <person name="De L."/>
            <person name="Hulse-Kemp A."/>
            <person name="Ding M."/>
            <person name="Ye W."/>
            <person name="Kirkbride R."/>
            <person name="Jenkins J."/>
            <person name="Plott C."/>
            <person name="Lovell J."/>
            <person name="Lin Y.-M."/>
            <person name="Vaughn R."/>
            <person name="Liu B."/>
            <person name="Li W."/>
            <person name="Simpson S."/>
            <person name="Scheffler B."/>
            <person name="Saski C."/>
            <person name="Grover C."/>
            <person name="Hu G."/>
            <person name="Conover J."/>
            <person name="Carlson J."/>
            <person name="Shu S."/>
            <person name="Boston L."/>
            <person name="Williams M."/>
            <person name="Peterson D."/>
            <person name="Mcgee K."/>
            <person name="Jones D."/>
            <person name="Wendel J."/>
            <person name="Stelly D."/>
            <person name="Grimwood J."/>
            <person name="Schmutz J."/>
        </authorList>
    </citation>
    <scope>NUCLEOTIDE SEQUENCE [LARGE SCALE GENOMIC DNA]</scope>
    <source>
        <strain evidence="4">1808015.09</strain>
    </source>
</reference>